<evidence type="ECO:0000313" key="5">
    <source>
        <dbReference type="Proteomes" id="UP001187346"/>
    </source>
</evidence>
<dbReference type="Gene3D" id="3.40.50.300">
    <property type="entry name" value="P-loop containing nucleotide triphosphate hydrolases"/>
    <property type="match status" value="1"/>
</dbReference>
<dbReference type="SUPFAM" id="SSF48452">
    <property type="entry name" value="TPR-like"/>
    <property type="match status" value="1"/>
</dbReference>
<accession>A0ABU4FK92</accession>
<sequence length="998" mass="110045">MRRNSRGARRLNQVLAVAGAAIAAGALAGVKFVDGWLQFLVICLLTLGTGLSAYSGRAFQKQAEGLPPQVLISHPHGDEPWAHWLAWRLRRSGYLTSTRPWATAEHQVPPPPEVAPDHELIIVSRMLDDMNHRPGQGPGLSRIARSRSRSALVLVTAHHNPPLTRWAGCEVLTLAGRSADDAAATVDARLHQAGAVPLPTYTAPHVVGEVEPRYPALGPLISNFDRRGASHFTARRRELALLREVLGTVNVTGDVRTCAIHGLSGIGKTRLALEYARRYEDLFDVIWRVEAAHAPTARASLLDLAHRLHTARDQPAGGTAHGDDRDPEQTLQQLLSHELPRTRALLIYDGAEDDSAIRQLLPDAGDGGQILITSVNPVWQRSAPRHRIALEAFTTEEAVAFLSDASGIDDKVELARIVDQLGRLPLALESAAASLRDDPDIEGYLRALEIRSRLAPSTRPEASRSGAPAWILSFKQAEEKDEVVGLLLRLCAFLAPQGIPGYFFEAAGGRTDLLPERLRVEVAHPARGRRIRETARNSSLLTGEAKLVMHAQVQAVIRKEMSVAEQTDHARAAVCLVNGWFPEDPDREGTWPQCVELLPHARAVLDHCRELGVVDENTSTLLQSMGEYFRVQSDRAEAERLLTEALAQREGLGGRRNSLVANTLVSLSQLKLLSAELLEARTFAEEALAIRAGIDGDRDPRTLESRMQLGRVLRELGDFEGASEAAEQTLLRLRRLHEPNPVKVADGLCDLGLVRWRQGRLTESVSLHREALHFLERTPGGSEPARRNPMAFVNQSLGLALLDSHDLEGAEQHLRTALDILERAGYAAGHPVVLSSSVHLGETLRQQAARFRGHRDRRSATARERSFPGEREAERLLAEAKHIFDEVLSAPHMNGDRDHPDRACALVRYSHLLHELGNSEAAMTEVTNAIGIYTGKYGAQHPYVAEARYRRALILKESGGLPQRWQDDLVTARKIYGRIHPADHPLIEQIEEELRDIP</sequence>
<evidence type="ECO:0000259" key="3">
    <source>
        <dbReference type="Pfam" id="PF00931"/>
    </source>
</evidence>
<feature type="transmembrane region" description="Helical" evidence="2">
    <location>
        <begin position="12"/>
        <end position="30"/>
    </location>
</feature>
<dbReference type="InterPro" id="IPR027417">
    <property type="entry name" value="P-loop_NTPase"/>
</dbReference>
<organism evidence="4 5">
    <name type="scientific">Streptomyces prunicolor</name>
    <dbReference type="NCBI Taxonomy" id="67348"/>
    <lineage>
        <taxon>Bacteria</taxon>
        <taxon>Bacillati</taxon>
        <taxon>Actinomycetota</taxon>
        <taxon>Actinomycetes</taxon>
        <taxon>Kitasatosporales</taxon>
        <taxon>Streptomycetaceae</taxon>
        <taxon>Streptomyces</taxon>
    </lineage>
</organism>
<keyword evidence="2" id="KW-0812">Transmembrane</keyword>
<keyword evidence="2" id="KW-0472">Membrane</keyword>
<feature type="domain" description="NB-ARC" evidence="3">
    <location>
        <begin position="244"/>
        <end position="404"/>
    </location>
</feature>
<dbReference type="SMART" id="SM00028">
    <property type="entry name" value="TPR"/>
    <property type="match status" value="4"/>
</dbReference>
<dbReference type="Gene3D" id="1.25.40.10">
    <property type="entry name" value="Tetratricopeptide repeat domain"/>
    <property type="match status" value="2"/>
</dbReference>
<evidence type="ECO:0000313" key="4">
    <source>
        <dbReference type="EMBL" id="MDV7219680.1"/>
    </source>
</evidence>
<dbReference type="PANTHER" id="PTHR47691">
    <property type="entry name" value="REGULATOR-RELATED"/>
    <property type="match status" value="1"/>
</dbReference>
<dbReference type="EMBL" id="JAWMAJ010000101">
    <property type="protein sequence ID" value="MDV7219680.1"/>
    <property type="molecule type" value="Genomic_DNA"/>
</dbReference>
<dbReference type="RefSeq" id="WP_266861392.1">
    <property type="nucleotide sequence ID" value="NZ_JAPEMW010000001.1"/>
</dbReference>
<protein>
    <submittedName>
        <fullName evidence="4">FxSxx-COOH system tetratricopeptide repeat protein</fullName>
    </submittedName>
</protein>
<dbReference type="SUPFAM" id="SSF52540">
    <property type="entry name" value="P-loop containing nucleoside triphosphate hydrolases"/>
    <property type="match status" value="1"/>
</dbReference>
<reference evidence="4 5" key="1">
    <citation type="submission" date="2023-10" db="EMBL/GenBank/DDBJ databases">
        <title>Characterization of rhizosphere-enriched actinobacteria from wheat plants lab-grown on chernevaya soil.</title>
        <authorList>
            <person name="Tikhonova E.N."/>
            <person name="Konopkin A."/>
            <person name="Kravchenko I.K."/>
        </authorList>
    </citation>
    <scope>NUCLEOTIDE SEQUENCE [LARGE SCALE GENOMIC DNA]</scope>
    <source>
        <strain evidence="4 5">RR29</strain>
    </source>
</reference>
<name>A0ABU4FK92_9ACTN</name>
<keyword evidence="5" id="KW-1185">Reference proteome</keyword>
<dbReference type="Proteomes" id="UP001187346">
    <property type="component" value="Unassembled WGS sequence"/>
</dbReference>
<dbReference type="NCBIfam" id="NF040586">
    <property type="entry name" value="FxSxx_TPR"/>
    <property type="match status" value="1"/>
</dbReference>
<dbReference type="InterPro" id="IPR019734">
    <property type="entry name" value="TPR_rpt"/>
</dbReference>
<dbReference type="Pfam" id="PF00931">
    <property type="entry name" value="NB-ARC"/>
    <property type="match status" value="1"/>
</dbReference>
<dbReference type="PANTHER" id="PTHR47691:SF3">
    <property type="entry name" value="HTH-TYPE TRANSCRIPTIONAL REGULATOR RV0890C-RELATED"/>
    <property type="match status" value="1"/>
</dbReference>
<proteinExistence type="predicted"/>
<dbReference type="Pfam" id="PF13424">
    <property type="entry name" value="TPR_12"/>
    <property type="match status" value="1"/>
</dbReference>
<comment type="caution">
    <text evidence="4">The sequence shown here is derived from an EMBL/GenBank/DDBJ whole genome shotgun (WGS) entry which is preliminary data.</text>
</comment>
<feature type="region of interest" description="Disordered" evidence="1">
    <location>
        <begin position="849"/>
        <end position="868"/>
    </location>
</feature>
<keyword evidence="2" id="KW-1133">Transmembrane helix</keyword>
<feature type="compositionally biased region" description="Basic and acidic residues" evidence="1">
    <location>
        <begin position="858"/>
        <end position="868"/>
    </location>
</feature>
<evidence type="ECO:0000256" key="2">
    <source>
        <dbReference type="SAM" id="Phobius"/>
    </source>
</evidence>
<gene>
    <name evidence="4" type="primary">fxsT</name>
    <name evidence="4" type="ORF">R5A26_27440</name>
</gene>
<dbReference type="InterPro" id="IPR002182">
    <property type="entry name" value="NB-ARC"/>
</dbReference>
<evidence type="ECO:0000256" key="1">
    <source>
        <dbReference type="SAM" id="MobiDB-lite"/>
    </source>
</evidence>
<dbReference type="InterPro" id="IPR011990">
    <property type="entry name" value="TPR-like_helical_dom_sf"/>
</dbReference>